<evidence type="ECO:0000256" key="2">
    <source>
        <dbReference type="ARBA" id="ARBA00022898"/>
    </source>
</evidence>
<dbReference type="Gene3D" id="1.10.10.10">
    <property type="entry name" value="Winged helix-like DNA-binding domain superfamily/Winged helix DNA-binding domain"/>
    <property type="match status" value="1"/>
</dbReference>
<dbReference type="InterPro" id="IPR015424">
    <property type="entry name" value="PyrdxlP-dep_Trfase"/>
</dbReference>
<proteinExistence type="inferred from homology"/>
<evidence type="ECO:0000313" key="8">
    <source>
        <dbReference type="Proteomes" id="UP000515708"/>
    </source>
</evidence>
<dbReference type="Gene3D" id="3.40.640.10">
    <property type="entry name" value="Type I PLP-dependent aspartate aminotransferase-like (Major domain)"/>
    <property type="match status" value="1"/>
</dbReference>
<dbReference type="PROSITE" id="PS50949">
    <property type="entry name" value="HTH_GNTR"/>
    <property type="match status" value="1"/>
</dbReference>
<reference evidence="7 8" key="1">
    <citation type="journal article" date="2020" name="Front. Microbiol.">
        <title>Design of Bacterial Strain-Specific qPCR Assays Using NGS Data and Publicly Available Resources and Its Application to Track Biocontrol Strains.</title>
        <authorList>
            <person name="Hernandez I."/>
            <person name="Sant C."/>
            <person name="Martinez R."/>
            <person name="Fernandez C."/>
        </authorList>
    </citation>
    <scope>NUCLEOTIDE SEQUENCE [LARGE SCALE GENOMIC DNA]</scope>
    <source>
        <strain evidence="7 8">B24</strain>
    </source>
</reference>
<dbReference type="PANTHER" id="PTHR46577">
    <property type="entry name" value="HTH-TYPE TRANSCRIPTIONAL REGULATORY PROTEIN GABR"/>
    <property type="match status" value="1"/>
</dbReference>
<keyword evidence="3" id="KW-0805">Transcription regulation</keyword>
<dbReference type="GO" id="GO:0003677">
    <property type="term" value="F:DNA binding"/>
    <property type="evidence" value="ECO:0007669"/>
    <property type="project" value="UniProtKB-KW"/>
</dbReference>
<keyword evidence="5" id="KW-0804">Transcription</keyword>
<dbReference type="EMBL" id="CP043732">
    <property type="protein sequence ID" value="QMU98276.1"/>
    <property type="molecule type" value="Genomic_DNA"/>
</dbReference>
<evidence type="ECO:0000256" key="5">
    <source>
        <dbReference type="ARBA" id="ARBA00023163"/>
    </source>
</evidence>
<dbReference type="GO" id="GO:0003700">
    <property type="term" value="F:DNA-binding transcription factor activity"/>
    <property type="evidence" value="ECO:0007669"/>
    <property type="project" value="InterPro"/>
</dbReference>
<evidence type="ECO:0000256" key="1">
    <source>
        <dbReference type="ARBA" id="ARBA00005384"/>
    </source>
</evidence>
<dbReference type="GO" id="GO:0008483">
    <property type="term" value="F:transaminase activity"/>
    <property type="evidence" value="ECO:0007669"/>
    <property type="project" value="UniProtKB-KW"/>
</dbReference>
<name>A0A7D7WBD6_9MICO</name>
<evidence type="ECO:0000256" key="4">
    <source>
        <dbReference type="ARBA" id="ARBA00023125"/>
    </source>
</evidence>
<dbReference type="SMART" id="SM00345">
    <property type="entry name" value="HTH_GNTR"/>
    <property type="match status" value="1"/>
</dbReference>
<dbReference type="InterPro" id="IPR051446">
    <property type="entry name" value="HTH_trans_reg/aminotransferase"/>
</dbReference>
<organism evidence="7 8">
    <name type="scientific">Microbacterium esteraromaticum</name>
    <dbReference type="NCBI Taxonomy" id="57043"/>
    <lineage>
        <taxon>Bacteria</taxon>
        <taxon>Bacillati</taxon>
        <taxon>Actinomycetota</taxon>
        <taxon>Actinomycetes</taxon>
        <taxon>Micrococcales</taxon>
        <taxon>Microbacteriaceae</taxon>
        <taxon>Microbacterium</taxon>
    </lineage>
</organism>
<dbReference type="PANTHER" id="PTHR46577:SF1">
    <property type="entry name" value="HTH-TYPE TRANSCRIPTIONAL REGULATORY PROTEIN GABR"/>
    <property type="match status" value="1"/>
</dbReference>
<accession>A0A7D7WBD6</accession>
<dbReference type="Pfam" id="PF00155">
    <property type="entry name" value="Aminotran_1_2"/>
    <property type="match status" value="1"/>
</dbReference>
<dbReference type="PRINTS" id="PR00035">
    <property type="entry name" value="HTHGNTR"/>
</dbReference>
<dbReference type="InterPro" id="IPR000524">
    <property type="entry name" value="Tscrpt_reg_HTH_GntR"/>
</dbReference>
<keyword evidence="2" id="KW-0663">Pyridoxal phosphate</keyword>
<keyword evidence="7" id="KW-0808">Transferase</keyword>
<dbReference type="SUPFAM" id="SSF53383">
    <property type="entry name" value="PLP-dependent transferases"/>
    <property type="match status" value="1"/>
</dbReference>
<gene>
    <name evidence="7" type="ORF">FVO59_14605</name>
</gene>
<keyword evidence="7" id="KW-0032">Aminotransferase</keyword>
<dbReference type="Proteomes" id="UP000515708">
    <property type="component" value="Chromosome"/>
</dbReference>
<dbReference type="GO" id="GO:0030170">
    <property type="term" value="F:pyridoxal phosphate binding"/>
    <property type="evidence" value="ECO:0007669"/>
    <property type="project" value="InterPro"/>
</dbReference>
<evidence type="ECO:0000259" key="6">
    <source>
        <dbReference type="PROSITE" id="PS50949"/>
    </source>
</evidence>
<sequence length="468" mass="50270">MSSRLVEQLGAHRAAGATSSDLAQQVRALILDGRLTVGERLPSERALAAELRRSRSTITRAYDQLEAAGYAVRLHGGGTRVALPHARTSSSPLDGDAQSIDLSIASMDSTPGLYDATVRSLPRLAALRGTSGYSLQGLPELRDAIAQRFTLRGVPTLAEEIIVTSGALNAMNLVLATIGRRGERALVEQPTFPHALEALRRHGYRLLPTPVDVDGWDQDHLMDLLLRARPHVGYLIPDFHNPTGASLPDAARERVAATARSAGTQLIVDETTAELDIDRGWTPTPLAAYSPQIITVGSMSKIAWGGMRLGWIRAERDLIARLLAVRPSFELGTALLEQCIAVELLDDMPALSAHVTARLRAGREAVSAGLAQIDGLRMPETPGGLSAWLDLGAPVSTRLALAAREHGLILPPGPRFATGGVLERRLRIPITLPPERTHTALARLRHAWRDVRDGSAEHIGEVPSAAVI</sequence>
<dbReference type="InterPro" id="IPR036388">
    <property type="entry name" value="WH-like_DNA-bd_sf"/>
</dbReference>
<dbReference type="CDD" id="cd07377">
    <property type="entry name" value="WHTH_GntR"/>
    <property type="match status" value="1"/>
</dbReference>
<dbReference type="RefSeq" id="WP_182253294.1">
    <property type="nucleotide sequence ID" value="NZ_CP043732.1"/>
</dbReference>
<dbReference type="InterPro" id="IPR015421">
    <property type="entry name" value="PyrdxlP-dep_Trfase_major"/>
</dbReference>
<dbReference type="InterPro" id="IPR004839">
    <property type="entry name" value="Aminotransferase_I/II_large"/>
</dbReference>
<comment type="similarity">
    <text evidence="1">In the C-terminal section; belongs to the class-I pyridoxal-phosphate-dependent aminotransferase family.</text>
</comment>
<dbReference type="AlphaFoldDB" id="A0A7D7WBD6"/>
<protein>
    <submittedName>
        <fullName evidence="7">PLP-dependent aminotransferase family protein</fullName>
    </submittedName>
</protein>
<feature type="domain" description="HTH gntR-type" evidence="6">
    <location>
        <begin position="16"/>
        <end position="84"/>
    </location>
</feature>
<evidence type="ECO:0000256" key="3">
    <source>
        <dbReference type="ARBA" id="ARBA00023015"/>
    </source>
</evidence>
<dbReference type="SUPFAM" id="SSF46785">
    <property type="entry name" value="Winged helix' DNA-binding domain"/>
    <property type="match status" value="1"/>
</dbReference>
<evidence type="ECO:0000313" key="7">
    <source>
        <dbReference type="EMBL" id="QMU98276.1"/>
    </source>
</evidence>
<dbReference type="Pfam" id="PF00392">
    <property type="entry name" value="GntR"/>
    <property type="match status" value="1"/>
</dbReference>
<keyword evidence="4" id="KW-0238">DNA-binding</keyword>
<dbReference type="InterPro" id="IPR036390">
    <property type="entry name" value="WH_DNA-bd_sf"/>
</dbReference>
<dbReference type="CDD" id="cd00609">
    <property type="entry name" value="AAT_like"/>
    <property type="match status" value="1"/>
</dbReference>